<dbReference type="EMBL" id="PDXA01000067">
    <property type="protein sequence ID" value="RYN34599.1"/>
    <property type="molecule type" value="Genomic_DNA"/>
</dbReference>
<keyword evidence="3" id="KW-0732">Signal</keyword>
<dbReference type="Proteomes" id="UP000292402">
    <property type="component" value="Unassembled WGS sequence"/>
</dbReference>
<dbReference type="GO" id="GO:0005886">
    <property type="term" value="C:plasma membrane"/>
    <property type="evidence" value="ECO:0007669"/>
    <property type="project" value="TreeGrafter"/>
</dbReference>
<keyword evidence="4" id="KW-1133">Transmembrane helix</keyword>
<dbReference type="InterPro" id="IPR002889">
    <property type="entry name" value="WSC_carb-bd"/>
</dbReference>
<dbReference type="PROSITE" id="PS51212">
    <property type="entry name" value="WSC"/>
    <property type="match status" value="1"/>
</dbReference>
<gene>
    <name evidence="8" type="ORF">AA0114_g11823</name>
</gene>
<evidence type="ECO:0000259" key="7">
    <source>
        <dbReference type="PROSITE" id="PS51212"/>
    </source>
</evidence>
<name>A0A4Q4M0N3_9PLEO</name>
<comment type="caution">
    <text evidence="8">The sequence shown here is derived from an EMBL/GenBank/DDBJ whole genome shotgun (WGS) entry which is preliminary data.</text>
</comment>
<proteinExistence type="predicted"/>
<dbReference type="Pfam" id="PF01822">
    <property type="entry name" value="WSC"/>
    <property type="match status" value="1"/>
</dbReference>
<accession>A0A4Q4M0N3</accession>
<evidence type="ECO:0000256" key="1">
    <source>
        <dbReference type="ARBA" id="ARBA00004167"/>
    </source>
</evidence>
<reference evidence="9" key="1">
    <citation type="journal article" date="2019" name="bioRxiv">
        <title>Genomics, evolutionary history and diagnostics of the Alternaria alternata species group including apple and Asian pear pathotypes.</title>
        <authorList>
            <person name="Armitage A.D."/>
            <person name="Cockerton H.M."/>
            <person name="Sreenivasaprasad S."/>
            <person name="Woodhall J.W."/>
            <person name="Lane C.R."/>
            <person name="Harrison R.J."/>
            <person name="Clarkson J.P."/>
        </authorList>
    </citation>
    <scope>NUCLEOTIDE SEQUENCE [LARGE SCALE GENOMIC DNA]</scope>
    <source>
        <strain evidence="9">FERA 1082</strain>
    </source>
</reference>
<evidence type="ECO:0000313" key="8">
    <source>
        <dbReference type="EMBL" id="RYN34599.1"/>
    </source>
</evidence>
<evidence type="ECO:0000256" key="4">
    <source>
        <dbReference type="ARBA" id="ARBA00022989"/>
    </source>
</evidence>
<organism evidence="8 9">
    <name type="scientific">Alternaria tenuissima</name>
    <dbReference type="NCBI Taxonomy" id="119927"/>
    <lineage>
        <taxon>Eukaryota</taxon>
        <taxon>Fungi</taxon>
        <taxon>Dikarya</taxon>
        <taxon>Ascomycota</taxon>
        <taxon>Pezizomycotina</taxon>
        <taxon>Dothideomycetes</taxon>
        <taxon>Pleosporomycetidae</taxon>
        <taxon>Pleosporales</taxon>
        <taxon>Pleosporineae</taxon>
        <taxon>Pleosporaceae</taxon>
        <taxon>Alternaria</taxon>
        <taxon>Alternaria sect. Alternaria</taxon>
        <taxon>Alternaria alternata complex</taxon>
    </lineage>
</organism>
<keyword evidence="5" id="KW-0472">Membrane</keyword>
<dbReference type="AlphaFoldDB" id="A0A4Q4M0N3"/>
<dbReference type="SMART" id="SM00321">
    <property type="entry name" value="WSC"/>
    <property type="match status" value="1"/>
</dbReference>
<keyword evidence="6" id="KW-0325">Glycoprotein</keyword>
<sequence length="201" mass="21944">MCINSSACSTFPGARVKPSISCVDPATNHDTCSYTCTNGIEIDQPLDPFSSITNGSSGPGLENNSACQADKDLLMTQIEDLTEDQQTHLNRQQVSLDQISTYQNTYNYQGCFTDAADHVLNAIKEVADENLTVEKCAIMCKDYKHFGINYGQYCMCGDKFANPTKEVTETDCNSLCGGNKQQKCGGNSRLSIYSKPVKNSV</sequence>
<keyword evidence="2" id="KW-0812">Transmembrane</keyword>
<evidence type="ECO:0000256" key="3">
    <source>
        <dbReference type="ARBA" id="ARBA00022729"/>
    </source>
</evidence>
<dbReference type="InterPro" id="IPR051836">
    <property type="entry name" value="Kremen_rcpt"/>
</dbReference>
<evidence type="ECO:0000256" key="6">
    <source>
        <dbReference type="ARBA" id="ARBA00023180"/>
    </source>
</evidence>
<evidence type="ECO:0000256" key="5">
    <source>
        <dbReference type="ARBA" id="ARBA00023136"/>
    </source>
</evidence>
<protein>
    <recommendedName>
        <fullName evidence="7">WSC domain-containing protein</fullName>
    </recommendedName>
</protein>
<dbReference type="PANTHER" id="PTHR24269">
    <property type="entry name" value="KREMEN PROTEIN"/>
    <property type="match status" value="1"/>
</dbReference>
<evidence type="ECO:0000313" key="9">
    <source>
        <dbReference type="Proteomes" id="UP000292402"/>
    </source>
</evidence>
<feature type="domain" description="WSC" evidence="7">
    <location>
        <begin position="105"/>
        <end position="196"/>
    </location>
</feature>
<evidence type="ECO:0000256" key="2">
    <source>
        <dbReference type="ARBA" id="ARBA00022692"/>
    </source>
</evidence>
<comment type="subcellular location">
    <subcellularLocation>
        <location evidence="1">Membrane</location>
        <topology evidence="1">Single-pass membrane protein</topology>
    </subcellularLocation>
</comment>
<dbReference type="PANTHER" id="PTHR24269:SF16">
    <property type="entry name" value="PROTEIN SLG1"/>
    <property type="match status" value="1"/>
</dbReference>